<protein>
    <submittedName>
        <fullName evidence="2">Uncharacterized protein</fullName>
    </submittedName>
</protein>
<proteinExistence type="predicted"/>
<accession>A0AC34GD57</accession>
<sequence>MVIQILLLFLFGSTCAAHYTTVLYKYVWTTKTIDYFLWNENPEKIIELESLVNLTLSTLEKDVGPLITWKRVTPAEAKSKDRYFMFVFVKSDCITSSFAAKGGSIIPLSYNENDCDVYTNIHNILRALG</sequence>
<evidence type="ECO:0000313" key="2">
    <source>
        <dbReference type="WBParaSite" id="ES5_v2.g27423.t1"/>
    </source>
</evidence>
<name>A0AC34GD57_9BILA</name>
<reference evidence="2" key="1">
    <citation type="submission" date="2022-11" db="UniProtKB">
        <authorList>
            <consortium name="WormBaseParasite"/>
        </authorList>
    </citation>
    <scope>IDENTIFICATION</scope>
</reference>
<evidence type="ECO:0000313" key="1">
    <source>
        <dbReference type="Proteomes" id="UP000887579"/>
    </source>
</evidence>
<dbReference type="WBParaSite" id="ES5_v2.g27423.t1">
    <property type="protein sequence ID" value="ES5_v2.g27423.t1"/>
    <property type="gene ID" value="ES5_v2.g27423"/>
</dbReference>
<organism evidence="1 2">
    <name type="scientific">Panagrolaimus sp. ES5</name>
    <dbReference type="NCBI Taxonomy" id="591445"/>
    <lineage>
        <taxon>Eukaryota</taxon>
        <taxon>Metazoa</taxon>
        <taxon>Ecdysozoa</taxon>
        <taxon>Nematoda</taxon>
        <taxon>Chromadorea</taxon>
        <taxon>Rhabditida</taxon>
        <taxon>Tylenchina</taxon>
        <taxon>Panagrolaimomorpha</taxon>
        <taxon>Panagrolaimoidea</taxon>
        <taxon>Panagrolaimidae</taxon>
        <taxon>Panagrolaimus</taxon>
    </lineage>
</organism>
<dbReference type="Proteomes" id="UP000887579">
    <property type="component" value="Unplaced"/>
</dbReference>